<keyword evidence="3" id="KW-0805">Transcription regulation</keyword>
<evidence type="ECO:0000259" key="7">
    <source>
        <dbReference type="PROSITE" id="PS50888"/>
    </source>
</evidence>
<organism evidence="8 9">
    <name type="scientific">Panicum virgatum</name>
    <name type="common">Blackwell switchgrass</name>
    <dbReference type="NCBI Taxonomy" id="38727"/>
    <lineage>
        <taxon>Eukaryota</taxon>
        <taxon>Viridiplantae</taxon>
        <taxon>Streptophyta</taxon>
        <taxon>Embryophyta</taxon>
        <taxon>Tracheophyta</taxon>
        <taxon>Spermatophyta</taxon>
        <taxon>Magnoliopsida</taxon>
        <taxon>Liliopsida</taxon>
        <taxon>Poales</taxon>
        <taxon>Poaceae</taxon>
        <taxon>PACMAD clade</taxon>
        <taxon>Panicoideae</taxon>
        <taxon>Panicodae</taxon>
        <taxon>Paniceae</taxon>
        <taxon>Panicinae</taxon>
        <taxon>Panicum</taxon>
        <taxon>Panicum sect. Hiantes</taxon>
    </lineage>
</organism>
<feature type="region of interest" description="Disordered" evidence="6">
    <location>
        <begin position="36"/>
        <end position="75"/>
    </location>
</feature>
<dbReference type="OrthoDB" id="669078at2759"/>
<keyword evidence="5" id="KW-0539">Nucleus</keyword>
<evidence type="ECO:0000256" key="3">
    <source>
        <dbReference type="ARBA" id="ARBA00023015"/>
    </source>
</evidence>
<dbReference type="PANTHER" id="PTHR31945">
    <property type="entry name" value="TRANSCRIPTION FACTOR SCREAM2-RELATED"/>
    <property type="match status" value="1"/>
</dbReference>
<dbReference type="InterPro" id="IPR054502">
    <property type="entry name" value="bHLH-TF_ACT-like_plant"/>
</dbReference>
<feature type="region of interest" description="Disordered" evidence="6">
    <location>
        <begin position="146"/>
        <end position="192"/>
    </location>
</feature>
<keyword evidence="4" id="KW-0804">Transcription</keyword>
<comment type="similarity">
    <text evidence="2">Belongs to the bHLH protein family.</text>
</comment>
<dbReference type="Proteomes" id="UP000823388">
    <property type="component" value="Chromosome 1K"/>
</dbReference>
<dbReference type="SUPFAM" id="SSF47459">
    <property type="entry name" value="HLH, helix-loop-helix DNA-binding domain"/>
    <property type="match status" value="1"/>
</dbReference>
<evidence type="ECO:0000313" key="8">
    <source>
        <dbReference type="EMBL" id="KAG2658311.1"/>
    </source>
</evidence>
<sequence length="286" mass="29974">MDPAIGDSLECLLWDCLESEALQSLCIGAGAGGGSSQQHRDGYSSAPDADSNSSAATAGAGSIGSRPGSSIVVTERRRRRRLNDRLYALRSVVPNITKMDKASILGDAIEYILQLQQLERQLLAELALLEAGAGAHHLLVGTPMPSAGARAGTGEDDVRAGHAAVSPTKRVKRSPSLSSPAASRHSPSSPPVNALQVRVSGAGDKVLVVSVACRHRRDAVAKLCRALEGLRLCVIAANVTTASGTVTHTVLVQKEEMNQTEMKEMVETAITQLDDVVGSPLSSMCY</sequence>
<protein>
    <recommendedName>
        <fullName evidence="7">BHLH domain-containing protein</fullName>
    </recommendedName>
</protein>
<evidence type="ECO:0000256" key="4">
    <source>
        <dbReference type="ARBA" id="ARBA00023163"/>
    </source>
</evidence>
<dbReference type="InterPro" id="IPR051358">
    <property type="entry name" value="TF_AMS/ICE1/BHLH6-like"/>
</dbReference>
<dbReference type="AlphaFoldDB" id="A0A8T0X9P5"/>
<keyword evidence="9" id="KW-1185">Reference proteome</keyword>
<dbReference type="InterPro" id="IPR011598">
    <property type="entry name" value="bHLH_dom"/>
</dbReference>
<dbReference type="Pfam" id="PF00010">
    <property type="entry name" value="HLH"/>
    <property type="match status" value="1"/>
</dbReference>
<name>A0A8T0X9P5_PANVG</name>
<feature type="compositionally biased region" description="Low complexity" evidence="6">
    <location>
        <begin position="44"/>
        <end position="65"/>
    </location>
</feature>
<evidence type="ECO:0000256" key="6">
    <source>
        <dbReference type="SAM" id="MobiDB-lite"/>
    </source>
</evidence>
<dbReference type="GO" id="GO:0003700">
    <property type="term" value="F:DNA-binding transcription factor activity"/>
    <property type="evidence" value="ECO:0007669"/>
    <property type="project" value="TreeGrafter"/>
</dbReference>
<comment type="subcellular location">
    <subcellularLocation>
        <location evidence="1">Nucleus</location>
    </subcellularLocation>
</comment>
<evidence type="ECO:0000256" key="5">
    <source>
        <dbReference type="ARBA" id="ARBA00023242"/>
    </source>
</evidence>
<evidence type="ECO:0000256" key="2">
    <source>
        <dbReference type="ARBA" id="ARBA00005510"/>
    </source>
</evidence>
<dbReference type="SMART" id="SM00353">
    <property type="entry name" value="HLH"/>
    <property type="match status" value="1"/>
</dbReference>
<feature type="domain" description="BHLH" evidence="7">
    <location>
        <begin position="66"/>
        <end position="115"/>
    </location>
</feature>
<feature type="compositionally biased region" description="Low complexity" evidence="6">
    <location>
        <begin position="174"/>
        <end position="187"/>
    </location>
</feature>
<accession>A0A8T0X9P5</accession>
<dbReference type="EMBL" id="CM029037">
    <property type="protein sequence ID" value="KAG2658311.1"/>
    <property type="molecule type" value="Genomic_DNA"/>
</dbReference>
<dbReference type="GO" id="GO:0046983">
    <property type="term" value="F:protein dimerization activity"/>
    <property type="evidence" value="ECO:0007669"/>
    <property type="project" value="InterPro"/>
</dbReference>
<dbReference type="Gene3D" id="4.10.280.10">
    <property type="entry name" value="Helix-loop-helix DNA-binding domain"/>
    <property type="match status" value="1"/>
</dbReference>
<dbReference type="GO" id="GO:0043565">
    <property type="term" value="F:sequence-specific DNA binding"/>
    <property type="evidence" value="ECO:0007669"/>
    <property type="project" value="TreeGrafter"/>
</dbReference>
<comment type="caution">
    <text evidence="8">The sequence shown here is derived from an EMBL/GenBank/DDBJ whole genome shotgun (WGS) entry which is preliminary data.</text>
</comment>
<dbReference type="PROSITE" id="PS50888">
    <property type="entry name" value="BHLH"/>
    <property type="match status" value="1"/>
</dbReference>
<dbReference type="PANTHER" id="PTHR31945:SF26">
    <property type="entry name" value="TRANSCRIPTION FACTOR BHLH35"/>
    <property type="match status" value="1"/>
</dbReference>
<dbReference type="GO" id="GO:0005634">
    <property type="term" value="C:nucleus"/>
    <property type="evidence" value="ECO:0007669"/>
    <property type="project" value="UniProtKB-SubCell"/>
</dbReference>
<gene>
    <name evidence="8" type="ORF">PVAP13_1KG248100</name>
</gene>
<evidence type="ECO:0000313" key="9">
    <source>
        <dbReference type="Proteomes" id="UP000823388"/>
    </source>
</evidence>
<proteinExistence type="inferred from homology"/>
<reference evidence="8" key="1">
    <citation type="submission" date="2020-05" db="EMBL/GenBank/DDBJ databases">
        <title>WGS assembly of Panicum virgatum.</title>
        <authorList>
            <person name="Lovell J.T."/>
            <person name="Jenkins J."/>
            <person name="Shu S."/>
            <person name="Juenger T.E."/>
            <person name="Schmutz J."/>
        </authorList>
    </citation>
    <scope>NUCLEOTIDE SEQUENCE</scope>
    <source>
        <strain evidence="8">AP13</strain>
    </source>
</reference>
<dbReference type="InterPro" id="IPR036638">
    <property type="entry name" value="HLH_DNA-bd_sf"/>
</dbReference>
<evidence type="ECO:0000256" key="1">
    <source>
        <dbReference type="ARBA" id="ARBA00004123"/>
    </source>
</evidence>
<dbReference type="Pfam" id="PF22754">
    <property type="entry name" value="bHLH-TF_ACT-like_plant"/>
    <property type="match status" value="1"/>
</dbReference>